<dbReference type="Pfam" id="PF00959">
    <property type="entry name" value="Phage_lysozyme"/>
    <property type="match status" value="1"/>
</dbReference>
<evidence type="ECO:0000256" key="6">
    <source>
        <dbReference type="RuleBase" id="RU003788"/>
    </source>
</evidence>
<dbReference type="Gene3D" id="1.10.530.40">
    <property type="match status" value="1"/>
</dbReference>
<sequence>MARHKKRSSPRHPGPLAVTCIAAVLAIATPIVSYWEGLKYRPYQDIVGVVLAIATPTVSYWEGLKYRPYQDIVGVWTVCYGHTGPDVIRGKTYTKADCDAFLQADLLEANTYVRRCIKVPMLPHVAAALVSATFNLGPKVVCGSTLQRKALDNDWPGVCAELDRWKHADGREVRGLILRRANERALCEGDAS</sequence>
<dbReference type="Proteomes" id="UP001430701">
    <property type="component" value="Unassembled WGS sequence"/>
</dbReference>
<protein>
    <recommendedName>
        <fullName evidence="6">Lysozyme</fullName>
        <ecNumber evidence="6">3.2.1.17</ecNumber>
    </recommendedName>
</protein>
<evidence type="ECO:0000256" key="4">
    <source>
        <dbReference type="ARBA" id="ARBA00022801"/>
    </source>
</evidence>
<dbReference type="InterPro" id="IPR043688">
    <property type="entry name" value="SAR_endolysin-like"/>
</dbReference>
<dbReference type="GeneID" id="68900783"/>
<keyword evidence="8" id="KW-1185">Reference proteome</keyword>
<name>A0ABS8TYC4_9GAMM</name>
<reference evidence="7" key="1">
    <citation type="submission" date="2021-11" db="EMBL/GenBank/DDBJ databases">
        <title>Genome sequence of Xylella taiwanensis PLS432.</title>
        <authorList>
            <person name="Weng L.-W."/>
            <person name="Su C.-C."/>
            <person name="Tsai C.-W."/>
            <person name="Kuo C.-H."/>
        </authorList>
    </citation>
    <scope>NUCLEOTIDE SEQUENCE</scope>
    <source>
        <strain evidence="7">PLS432</strain>
    </source>
</reference>
<evidence type="ECO:0000313" key="8">
    <source>
        <dbReference type="Proteomes" id="UP001430701"/>
    </source>
</evidence>
<evidence type="ECO:0000256" key="1">
    <source>
        <dbReference type="ARBA" id="ARBA00000632"/>
    </source>
</evidence>
<dbReference type="InterPro" id="IPR051018">
    <property type="entry name" value="Bacteriophage_GH24"/>
</dbReference>
<organism evidence="7 8">
    <name type="scientific">Xylella taiwanensis</name>
    <dbReference type="NCBI Taxonomy" id="1444770"/>
    <lineage>
        <taxon>Bacteria</taxon>
        <taxon>Pseudomonadati</taxon>
        <taxon>Pseudomonadota</taxon>
        <taxon>Gammaproteobacteria</taxon>
        <taxon>Lysobacterales</taxon>
        <taxon>Lysobacteraceae</taxon>
        <taxon>Xylella</taxon>
    </lineage>
</organism>
<keyword evidence="2 6" id="KW-0929">Antimicrobial</keyword>
<dbReference type="PANTHER" id="PTHR38107">
    <property type="match status" value="1"/>
</dbReference>
<dbReference type="SUPFAM" id="SSF53955">
    <property type="entry name" value="Lysozyme-like"/>
    <property type="match status" value="1"/>
</dbReference>
<gene>
    <name evidence="7" type="ORF">LPH55_10570</name>
</gene>
<keyword evidence="3 6" id="KW-0081">Bacteriolytic enzyme</keyword>
<evidence type="ECO:0000256" key="2">
    <source>
        <dbReference type="ARBA" id="ARBA00022529"/>
    </source>
</evidence>
<dbReference type="EMBL" id="JAJPPU010000002">
    <property type="protein sequence ID" value="MCD8473883.1"/>
    <property type="molecule type" value="Genomic_DNA"/>
</dbReference>
<evidence type="ECO:0000313" key="7">
    <source>
        <dbReference type="EMBL" id="MCD8473883.1"/>
    </source>
</evidence>
<keyword evidence="5 6" id="KW-0326">Glycosidase</keyword>
<evidence type="ECO:0000256" key="5">
    <source>
        <dbReference type="ARBA" id="ARBA00023295"/>
    </source>
</evidence>
<comment type="caution">
    <text evidence="7">The sequence shown here is derived from an EMBL/GenBank/DDBJ whole genome shotgun (WGS) entry which is preliminary data.</text>
</comment>
<dbReference type="HAMAP" id="MF_04110">
    <property type="entry name" value="ENDOLYSIN_T4"/>
    <property type="match status" value="1"/>
</dbReference>
<comment type="catalytic activity">
    <reaction evidence="1 6">
        <text>Hydrolysis of (1-&gt;4)-beta-linkages between N-acetylmuramic acid and N-acetyl-D-glucosamine residues in a peptidoglycan and between N-acetyl-D-glucosamine residues in chitodextrins.</text>
        <dbReference type="EC" id="3.2.1.17"/>
    </reaction>
</comment>
<dbReference type="InterPro" id="IPR023346">
    <property type="entry name" value="Lysozyme-like_dom_sf"/>
</dbReference>
<dbReference type="EC" id="3.2.1.17" evidence="6"/>
<dbReference type="InterPro" id="IPR023347">
    <property type="entry name" value="Lysozyme_dom_sf"/>
</dbReference>
<dbReference type="InterPro" id="IPR034690">
    <property type="entry name" value="Endolysin_T4_type"/>
</dbReference>
<evidence type="ECO:0000256" key="3">
    <source>
        <dbReference type="ARBA" id="ARBA00022638"/>
    </source>
</evidence>
<keyword evidence="4 6" id="KW-0378">Hydrolase</keyword>
<dbReference type="CDD" id="cd16900">
    <property type="entry name" value="endolysin_R21-like"/>
    <property type="match status" value="1"/>
</dbReference>
<dbReference type="RefSeq" id="WP_081755441.1">
    <property type="nucleotide sequence ID" value="NZ_CP053627.1"/>
</dbReference>
<comment type="similarity">
    <text evidence="6">Belongs to the glycosyl hydrolase 24 family.</text>
</comment>
<accession>A0ABS8TYC4</accession>
<proteinExistence type="inferred from homology"/>
<dbReference type="InterPro" id="IPR002196">
    <property type="entry name" value="Glyco_hydro_24"/>
</dbReference>
<dbReference type="HAMAP" id="MF_04136">
    <property type="entry name" value="SAR_ENDOLYSIN"/>
    <property type="match status" value="1"/>
</dbReference>
<dbReference type="PANTHER" id="PTHR38107:SF3">
    <property type="entry name" value="LYSOZYME RRRD-RELATED"/>
    <property type="match status" value="1"/>
</dbReference>